<accession>A0ABX2JL69</accession>
<dbReference type="Proteomes" id="UP000708347">
    <property type="component" value="Unassembled WGS sequence"/>
</dbReference>
<evidence type="ECO:0000313" key="3">
    <source>
        <dbReference type="Proteomes" id="UP000708347"/>
    </source>
</evidence>
<dbReference type="InterPro" id="IPR051678">
    <property type="entry name" value="AGP_Transferase"/>
</dbReference>
<organism evidence="2 3">
    <name type="scientific">Mycolicibacterium sphagni</name>
    <dbReference type="NCBI Taxonomy" id="1786"/>
    <lineage>
        <taxon>Bacteria</taxon>
        <taxon>Bacillati</taxon>
        <taxon>Actinomycetota</taxon>
        <taxon>Actinomycetes</taxon>
        <taxon>Mycobacteriales</taxon>
        <taxon>Mycobacteriaceae</taxon>
        <taxon>Mycolicibacterium</taxon>
    </lineage>
</organism>
<dbReference type="CDD" id="cd05154">
    <property type="entry name" value="ACAD10_11_N-like"/>
    <property type="match status" value="1"/>
</dbReference>
<dbReference type="PANTHER" id="PTHR21310">
    <property type="entry name" value="AMINOGLYCOSIDE PHOSPHOTRANSFERASE-RELATED-RELATED"/>
    <property type="match status" value="1"/>
</dbReference>
<evidence type="ECO:0000313" key="2">
    <source>
        <dbReference type="EMBL" id="NTY58210.1"/>
    </source>
</evidence>
<dbReference type="Pfam" id="PF01636">
    <property type="entry name" value="APH"/>
    <property type="match status" value="1"/>
</dbReference>
<dbReference type="InterPro" id="IPR002575">
    <property type="entry name" value="Aminoglycoside_PTrfase"/>
</dbReference>
<dbReference type="InterPro" id="IPR011009">
    <property type="entry name" value="Kinase-like_dom_sf"/>
</dbReference>
<dbReference type="Gene3D" id="3.30.200.20">
    <property type="entry name" value="Phosphorylase Kinase, domain 1"/>
    <property type="match status" value="1"/>
</dbReference>
<dbReference type="RefSeq" id="WP_174396219.1">
    <property type="nucleotide sequence ID" value="NZ_VBSB01000002.1"/>
</dbReference>
<sequence length="336" mass="36872">MTDSDLALLEGRLASKGVSAVRPLAGGASSLTYAGCVAGRRIVIKVAPSGVEPIAHRNVLRQSRIIRALERTDVPVPHILFEETGRPPQVPPLYAMSFLEGTSTEPLFDMHAPLLADVTIAARFRNSARALARLHRLDPTTVDVGDEPVLRPQDEIDRWSRTLQTVDPALVPGWRDVSASLRSSLPAPVRPAIVHGDFRLGNLLAVGEQITAVIDWEIWSISDPRVDLGWFLINSDPATYERTTRYCHAAPSTDDLTATYCEELGADLPELQWFQSLACFKSAATWSLIVKHNRRRATPDPDLEAMATAPPRLLGRAADLLSSYSGGRHQRNTDQP</sequence>
<protein>
    <submittedName>
        <fullName evidence="2">Phosphotransferase family protein</fullName>
    </submittedName>
</protein>
<proteinExistence type="predicted"/>
<feature type="domain" description="Aminoglycoside phosphotransferase" evidence="1">
    <location>
        <begin position="21"/>
        <end position="238"/>
    </location>
</feature>
<gene>
    <name evidence="2" type="ORF">FEG63_01420</name>
</gene>
<dbReference type="EMBL" id="VBSB01000002">
    <property type="protein sequence ID" value="NTY58210.1"/>
    <property type="molecule type" value="Genomic_DNA"/>
</dbReference>
<name>A0ABX2JL69_9MYCO</name>
<dbReference type="SUPFAM" id="SSF56112">
    <property type="entry name" value="Protein kinase-like (PK-like)"/>
    <property type="match status" value="1"/>
</dbReference>
<evidence type="ECO:0000259" key="1">
    <source>
        <dbReference type="Pfam" id="PF01636"/>
    </source>
</evidence>
<dbReference type="PANTHER" id="PTHR21310:SF40">
    <property type="entry name" value="AMINOGLYCOSIDE PHOSPHOTRANSFERASE DOMAIN-CONTAINING PROTEIN-RELATED"/>
    <property type="match status" value="1"/>
</dbReference>
<keyword evidence="3" id="KW-1185">Reference proteome</keyword>
<comment type="caution">
    <text evidence="2">The sequence shown here is derived from an EMBL/GenBank/DDBJ whole genome shotgun (WGS) entry which is preliminary data.</text>
</comment>
<reference evidence="2 3" key="1">
    <citation type="submission" date="2019-05" db="EMBL/GenBank/DDBJ databases">
        <title>Mycolicibacterium sphagni ENV482 genome assembly.</title>
        <authorList>
            <person name="Chen W."/>
            <person name="Faulkner N.W."/>
            <person name="Hyman M.R."/>
        </authorList>
    </citation>
    <scope>NUCLEOTIDE SEQUENCE [LARGE SCALE GENOMIC DNA]</scope>
    <source>
        <strain evidence="2 3">ENV482</strain>
    </source>
</reference>
<dbReference type="Gene3D" id="3.90.1200.10">
    <property type="match status" value="1"/>
</dbReference>
<dbReference type="InterPro" id="IPR041726">
    <property type="entry name" value="ACAD10_11_N"/>
</dbReference>